<dbReference type="GO" id="GO:0099041">
    <property type="term" value="P:vesicle tethering to Golgi"/>
    <property type="evidence" value="ECO:0007669"/>
    <property type="project" value="InterPro"/>
</dbReference>
<feature type="non-terminal residue" evidence="1">
    <location>
        <position position="1"/>
    </location>
</feature>
<dbReference type="AlphaFoldDB" id="A0A7K6M8C2"/>
<accession>A0A7K6M8C2</accession>
<name>A0A7K6M8C2_PANBI</name>
<gene>
    <name evidence="1" type="ORF">PANBIA_R11446</name>
</gene>
<evidence type="ECO:0000313" key="2">
    <source>
        <dbReference type="Proteomes" id="UP000545574"/>
    </source>
</evidence>
<protein>
    <submittedName>
        <fullName evidence="1">NJMU protein</fullName>
    </submittedName>
</protein>
<reference evidence="1 2" key="1">
    <citation type="submission" date="2019-09" db="EMBL/GenBank/DDBJ databases">
        <title>Bird 10,000 Genomes (B10K) Project - Family phase.</title>
        <authorList>
            <person name="Zhang G."/>
        </authorList>
    </citation>
    <scope>NUCLEOTIDE SEQUENCE [LARGE SCALE GENOMIC DNA]</scope>
    <source>
        <strain evidence="1">B10K-DU-030-18</strain>
    </source>
</reference>
<organism evidence="1 2">
    <name type="scientific">Panurus biarmicus</name>
    <name type="common">Bearded tit</name>
    <dbReference type="NCBI Taxonomy" id="181101"/>
    <lineage>
        <taxon>Eukaryota</taxon>
        <taxon>Metazoa</taxon>
        <taxon>Chordata</taxon>
        <taxon>Craniata</taxon>
        <taxon>Vertebrata</taxon>
        <taxon>Euteleostomi</taxon>
        <taxon>Archelosauria</taxon>
        <taxon>Archosauria</taxon>
        <taxon>Dinosauria</taxon>
        <taxon>Saurischia</taxon>
        <taxon>Theropoda</taxon>
        <taxon>Coelurosauria</taxon>
        <taxon>Aves</taxon>
        <taxon>Neognathae</taxon>
        <taxon>Neoaves</taxon>
        <taxon>Telluraves</taxon>
        <taxon>Australaves</taxon>
        <taxon>Passeriformes</taxon>
        <taxon>Sylvioidea</taxon>
        <taxon>Sylviidae</taxon>
        <taxon>Sylviidae incertae sedis</taxon>
        <taxon>Panurus</taxon>
    </lineage>
</organism>
<keyword evidence="2" id="KW-1185">Reference proteome</keyword>
<dbReference type="PANTHER" id="PTHR14416:SF2">
    <property type="entry name" value="PROTEIN NJMU-R1"/>
    <property type="match status" value="1"/>
</dbReference>
<comment type="caution">
    <text evidence="1">The sequence shown here is derived from an EMBL/GenBank/DDBJ whole genome shotgun (WGS) entry which is preliminary data.</text>
</comment>
<evidence type="ECO:0000313" key="1">
    <source>
        <dbReference type="EMBL" id="NWW32925.1"/>
    </source>
</evidence>
<dbReference type="PANTHER" id="PTHR14416">
    <property type="entry name" value="PROTEIN NJMU-R1"/>
    <property type="match status" value="1"/>
</dbReference>
<dbReference type="Pfam" id="PF15053">
    <property type="entry name" value="Njmu-R1"/>
    <property type="match status" value="2"/>
</dbReference>
<sequence length="304" mass="33987">ASRSAQQGAAGGDGSAVAHTPSAEDFSLSLLDTNLPAEAETELRSFIAKRLTKGALFEGMGNVASVGLRYIFEITEDTFRLELDKYIQNLKINVDLEQKNVEACVSPYLRSWFEDAICPIQRVVQLFQDKLASLLHAALSYTPVEVRNADERTEKDISRFLAAAGLQGLVQEGTMTSLCIAMTEEQHKSMVIDCSGPQPQLHNAGNNKFCEDWMQAFVNGAEGGNPFLFRQILENFKLKAIQDINNLKRFIRQAEMNHYALFKCFLFLKNCGSGDILLKIVKVEHAEMPEARNVVTVLEEFMRE</sequence>
<dbReference type="EMBL" id="VZRT01000326">
    <property type="protein sequence ID" value="NWW32925.1"/>
    <property type="molecule type" value="Genomic_DNA"/>
</dbReference>
<dbReference type="InterPro" id="IPR028280">
    <property type="entry name" value="Njmu-R1"/>
</dbReference>
<feature type="non-terminal residue" evidence="1">
    <location>
        <position position="304"/>
    </location>
</feature>
<dbReference type="Proteomes" id="UP000545574">
    <property type="component" value="Unassembled WGS sequence"/>
</dbReference>
<proteinExistence type="predicted"/>
<dbReference type="GO" id="GO:0005802">
    <property type="term" value="C:trans-Golgi network"/>
    <property type="evidence" value="ECO:0007669"/>
    <property type="project" value="InterPro"/>
</dbReference>